<organism evidence="2 3">
    <name type="scientific">Vagococcus zengguangii</name>
    <dbReference type="NCBI Taxonomy" id="2571750"/>
    <lineage>
        <taxon>Bacteria</taxon>
        <taxon>Bacillati</taxon>
        <taxon>Bacillota</taxon>
        <taxon>Bacilli</taxon>
        <taxon>Lactobacillales</taxon>
        <taxon>Enterococcaceae</taxon>
        <taxon>Vagococcus</taxon>
    </lineage>
</organism>
<dbReference type="EMBL" id="CP039712">
    <property type="protein sequence ID" value="QCI87118.1"/>
    <property type="molecule type" value="Genomic_DNA"/>
</dbReference>
<dbReference type="PANTHER" id="PTHR30111">
    <property type="entry name" value="33 KDA CHAPERONIN"/>
    <property type="match status" value="1"/>
</dbReference>
<proteinExistence type="inferred from homology"/>
<dbReference type="Pfam" id="PF01430">
    <property type="entry name" value="HSP33"/>
    <property type="match status" value="1"/>
</dbReference>
<sequence length="295" mass="31966">MTDYLIKALAFDGQIRAFAVNATETVSEAQRRHDTWHSASAALGRSLVGGLLLGSQLKGEDKLTVKIEGNGPGGLIMVDANGKGEVKGYITNPHVALPLNEKGKIDVRGVVGTEGSLTVIKDLGMKEPFSGQVPLVSGELGEDFTYYLANSEQVPSAVGLSVLVDTDDSIIASGGFMIQVMPGATEETLDEIERRLAEIPFVSRLIEQGEKPEEILNRLLGEENLQILDKMDVGFNCHCSKERFSGMLMTLGVADLKEIIEEDHGAETVCHFCNNKYHFSEDDLNELVAEIEGSK</sequence>
<dbReference type="SUPFAM" id="SSF64397">
    <property type="entry name" value="Hsp33 domain"/>
    <property type="match status" value="1"/>
</dbReference>
<evidence type="ECO:0000313" key="2">
    <source>
        <dbReference type="EMBL" id="QCI87118.1"/>
    </source>
</evidence>
<dbReference type="GO" id="GO:0042026">
    <property type="term" value="P:protein refolding"/>
    <property type="evidence" value="ECO:0007669"/>
    <property type="project" value="TreeGrafter"/>
</dbReference>
<keyword evidence="1" id="KW-0862">Zinc</keyword>
<dbReference type="Proteomes" id="UP000298615">
    <property type="component" value="Chromosome"/>
</dbReference>
<protein>
    <recommendedName>
        <fullName evidence="1">33 kDa chaperonin</fullName>
    </recommendedName>
    <alternativeName>
        <fullName evidence="1">Heat shock protein 33 homolog</fullName>
        <shortName evidence="1">HSP33</shortName>
    </alternativeName>
</protein>
<dbReference type="Gene3D" id="3.55.30.10">
    <property type="entry name" value="Hsp33 domain"/>
    <property type="match status" value="1"/>
</dbReference>
<gene>
    <name evidence="1" type="primary">hslO</name>
    <name evidence="2" type="ORF">FA707_09335</name>
</gene>
<dbReference type="GO" id="GO:0044183">
    <property type="term" value="F:protein folding chaperone"/>
    <property type="evidence" value="ECO:0007669"/>
    <property type="project" value="TreeGrafter"/>
</dbReference>
<keyword evidence="3" id="KW-1185">Reference proteome</keyword>
<dbReference type="AlphaFoldDB" id="A0A4D7CSV4"/>
<keyword evidence="1" id="KW-0143">Chaperone</keyword>
<evidence type="ECO:0000313" key="3">
    <source>
        <dbReference type="Proteomes" id="UP000298615"/>
    </source>
</evidence>
<dbReference type="OrthoDB" id="9776534at2"/>
<keyword evidence="1" id="KW-0963">Cytoplasm</keyword>
<dbReference type="HAMAP" id="MF_00117">
    <property type="entry name" value="HslO"/>
    <property type="match status" value="1"/>
</dbReference>
<name>A0A4D7CSV4_9ENTE</name>
<comment type="similarity">
    <text evidence="1">Belongs to the HSP33 family.</text>
</comment>
<keyword evidence="1" id="KW-1015">Disulfide bond</keyword>
<dbReference type="InterPro" id="IPR000397">
    <property type="entry name" value="Heat_shock_Hsp33"/>
</dbReference>
<dbReference type="InterPro" id="IPR016154">
    <property type="entry name" value="Heat_shock_Hsp33_C"/>
</dbReference>
<dbReference type="GO" id="GO:0051082">
    <property type="term" value="F:unfolded protein binding"/>
    <property type="evidence" value="ECO:0007669"/>
    <property type="project" value="UniProtKB-UniRule"/>
</dbReference>
<dbReference type="PIRSF" id="PIRSF005261">
    <property type="entry name" value="Heat_shock_Hsp33"/>
    <property type="match status" value="1"/>
</dbReference>
<dbReference type="NCBIfam" id="NF001033">
    <property type="entry name" value="PRK00114.1"/>
    <property type="match status" value="1"/>
</dbReference>
<dbReference type="CDD" id="cd00498">
    <property type="entry name" value="Hsp33"/>
    <property type="match status" value="1"/>
</dbReference>
<dbReference type="PANTHER" id="PTHR30111:SF1">
    <property type="entry name" value="33 KDA CHAPERONIN"/>
    <property type="match status" value="1"/>
</dbReference>
<dbReference type="InterPro" id="IPR016153">
    <property type="entry name" value="Heat_shock_Hsp33_N"/>
</dbReference>
<dbReference type="SUPFAM" id="SSF118352">
    <property type="entry name" value="HSP33 redox switch-like"/>
    <property type="match status" value="1"/>
</dbReference>
<comment type="PTM">
    <text evidence="1">Under oxidizing conditions two disulfide bonds are formed involving the reactive cysteines. Under reducing conditions zinc is bound to the reactive cysteines and the protein is inactive.</text>
</comment>
<feature type="disulfide bond" description="Redox-active" evidence="1">
    <location>
        <begin position="237"/>
        <end position="239"/>
    </location>
</feature>
<comment type="function">
    <text evidence="1">Redox regulated molecular chaperone. Protects both thermally unfolding and oxidatively damaged proteins from irreversible aggregation. Plays an important role in the bacterial defense system toward oxidative stress.</text>
</comment>
<dbReference type="RefSeq" id="WP_136953940.1">
    <property type="nucleotide sequence ID" value="NZ_CP039712.1"/>
</dbReference>
<dbReference type="Gene3D" id="3.90.1280.10">
    <property type="entry name" value="HSP33 redox switch-like"/>
    <property type="match status" value="1"/>
</dbReference>
<evidence type="ECO:0000256" key="1">
    <source>
        <dbReference type="HAMAP-Rule" id="MF_00117"/>
    </source>
</evidence>
<keyword evidence="1" id="KW-0676">Redox-active center</keyword>
<accession>A0A4D7CSV4</accession>
<dbReference type="KEGG" id="vao:FA707_09335"/>
<dbReference type="GO" id="GO:0005737">
    <property type="term" value="C:cytoplasm"/>
    <property type="evidence" value="ECO:0007669"/>
    <property type="project" value="UniProtKB-SubCell"/>
</dbReference>
<reference evidence="2 3" key="1">
    <citation type="submission" date="2019-04" db="EMBL/GenBank/DDBJ databases">
        <title>Vagococcus sp. nov., isolated from faeces of yaks (Bos grunniens).</title>
        <authorList>
            <person name="Ge Y."/>
        </authorList>
    </citation>
    <scope>NUCLEOTIDE SEQUENCE [LARGE SCALE GENOMIC DNA]</scope>
    <source>
        <strain evidence="2 3">MN-17</strain>
    </source>
</reference>
<feature type="disulfide bond" description="Redox-active" evidence="1">
    <location>
        <begin position="270"/>
        <end position="273"/>
    </location>
</feature>
<comment type="subcellular location">
    <subcellularLocation>
        <location evidence="1">Cytoplasm</location>
    </subcellularLocation>
</comment>